<dbReference type="OrthoDB" id="9799345at2"/>
<dbReference type="AlphaFoldDB" id="A0A6N7Z509"/>
<evidence type="ECO:0000313" key="3">
    <source>
        <dbReference type="Proteomes" id="UP000440096"/>
    </source>
</evidence>
<reference evidence="2 3" key="1">
    <citation type="submission" date="2019-11" db="EMBL/GenBank/DDBJ databases">
        <title>Draft genome of Amycolatopsis RM579.</title>
        <authorList>
            <person name="Duangmal K."/>
            <person name="Mingma R."/>
        </authorList>
    </citation>
    <scope>NUCLEOTIDE SEQUENCE [LARGE SCALE GENOMIC DNA]</scope>
    <source>
        <strain evidence="2 3">RM579</strain>
    </source>
</reference>
<evidence type="ECO:0000313" key="2">
    <source>
        <dbReference type="EMBL" id="MTD56599.1"/>
    </source>
</evidence>
<comment type="caution">
    <text evidence="2">The sequence shown here is derived from an EMBL/GenBank/DDBJ whole genome shotgun (WGS) entry which is preliminary data.</text>
</comment>
<gene>
    <name evidence="2" type="ORF">GKO32_21905</name>
</gene>
<dbReference type="InterPro" id="IPR035418">
    <property type="entry name" value="AraC-bd_2"/>
</dbReference>
<feature type="domain" description="Transcription regulator HTH AraC- type ligand binding" evidence="1">
    <location>
        <begin position="11"/>
        <end position="83"/>
    </location>
</feature>
<dbReference type="Proteomes" id="UP000440096">
    <property type="component" value="Unassembled WGS sequence"/>
</dbReference>
<evidence type="ECO:0000259" key="1">
    <source>
        <dbReference type="Pfam" id="PF14525"/>
    </source>
</evidence>
<protein>
    <recommendedName>
        <fullName evidence="1">Transcription regulator HTH AraC- type ligand binding domain-containing protein</fullName>
    </recommendedName>
</protein>
<sequence length="83" mass="8808">MTQARTVEHFEAMASAVFAPLRIRPLEPGPFAAGFRSASAGEVVVSRIRGRPCRVGRLPALIGAGDRELVKVTVQTAGSMCVE</sequence>
<organism evidence="2 3">
    <name type="scientific">Amycolatopsis pithecellobii</name>
    <dbReference type="NCBI Taxonomy" id="664692"/>
    <lineage>
        <taxon>Bacteria</taxon>
        <taxon>Bacillati</taxon>
        <taxon>Actinomycetota</taxon>
        <taxon>Actinomycetes</taxon>
        <taxon>Pseudonocardiales</taxon>
        <taxon>Pseudonocardiaceae</taxon>
        <taxon>Amycolatopsis</taxon>
    </lineage>
</organism>
<dbReference type="RefSeq" id="WP_154758753.1">
    <property type="nucleotide sequence ID" value="NZ_WMBA01000036.1"/>
</dbReference>
<name>A0A6N7Z509_9PSEU</name>
<dbReference type="EMBL" id="WMBA01000036">
    <property type="protein sequence ID" value="MTD56599.1"/>
    <property type="molecule type" value="Genomic_DNA"/>
</dbReference>
<accession>A0A6N7Z509</accession>
<dbReference type="Pfam" id="PF14525">
    <property type="entry name" value="AraC_binding_2"/>
    <property type="match status" value="1"/>
</dbReference>
<keyword evidence="3" id="KW-1185">Reference proteome</keyword>
<proteinExistence type="predicted"/>